<keyword evidence="1" id="KW-0812">Transmembrane</keyword>
<feature type="transmembrane region" description="Helical" evidence="1">
    <location>
        <begin position="84"/>
        <end position="103"/>
    </location>
</feature>
<feature type="transmembrane region" description="Helical" evidence="1">
    <location>
        <begin position="49"/>
        <end position="72"/>
    </location>
</feature>
<organism evidence="2 3">
    <name type="scientific">Legionella busanensis</name>
    <dbReference type="NCBI Taxonomy" id="190655"/>
    <lineage>
        <taxon>Bacteria</taxon>
        <taxon>Pseudomonadati</taxon>
        <taxon>Pseudomonadota</taxon>
        <taxon>Gammaproteobacteria</taxon>
        <taxon>Legionellales</taxon>
        <taxon>Legionellaceae</taxon>
        <taxon>Legionella</taxon>
    </lineage>
</organism>
<gene>
    <name evidence="2" type="ORF">NCTC13316_02332</name>
</gene>
<keyword evidence="3" id="KW-1185">Reference proteome</keyword>
<evidence type="ECO:0000313" key="2">
    <source>
        <dbReference type="EMBL" id="STX52228.1"/>
    </source>
</evidence>
<dbReference type="AlphaFoldDB" id="A0A378JNH4"/>
<accession>A0A378JNH4</accession>
<dbReference type="Proteomes" id="UP000254794">
    <property type="component" value="Unassembled WGS sequence"/>
</dbReference>
<dbReference type="OrthoDB" id="5654088at2"/>
<keyword evidence="1" id="KW-0472">Membrane</keyword>
<protein>
    <recommendedName>
        <fullName evidence="4">DUF5658 domain-containing protein</fullName>
    </recommendedName>
</protein>
<dbReference type="RefSeq" id="WP_115331800.1">
    <property type="nucleotide sequence ID" value="NZ_CAAAHP010000005.1"/>
</dbReference>
<name>A0A378JNH4_9GAMM</name>
<evidence type="ECO:0008006" key="4">
    <source>
        <dbReference type="Google" id="ProtNLM"/>
    </source>
</evidence>
<sequence length="104" mass="12209">MVRQSLIYLVLSILGIFFTSYIHAFIVYTDIMYTHLYGKFSLFFQPSPLNIIISKVIFLVLIPVVIVGIIALLYKLITGKKMPYFIELTWLFWLVLMLCNIFIH</sequence>
<feature type="transmembrane region" description="Helical" evidence="1">
    <location>
        <begin position="7"/>
        <end position="29"/>
    </location>
</feature>
<evidence type="ECO:0000313" key="3">
    <source>
        <dbReference type="Proteomes" id="UP000254794"/>
    </source>
</evidence>
<dbReference type="EMBL" id="UGOD01000001">
    <property type="protein sequence ID" value="STX52228.1"/>
    <property type="molecule type" value="Genomic_DNA"/>
</dbReference>
<reference evidence="2 3" key="1">
    <citation type="submission" date="2018-06" db="EMBL/GenBank/DDBJ databases">
        <authorList>
            <consortium name="Pathogen Informatics"/>
            <person name="Doyle S."/>
        </authorList>
    </citation>
    <scope>NUCLEOTIDE SEQUENCE [LARGE SCALE GENOMIC DNA]</scope>
    <source>
        <strain evidence="2 3">NCTC13316</strain>
    </source>
</reference>
<proteinExistence type="predicted"/>
<evidence type="ECO:0000256" key="1">
    <source>
        <dbReference type="SAM" id="Phobius"/>
    </source>
</evidence>
<keyword evidence="1" id="KW-1133">Transmembrane helix</keyword>